<evidence type="ECO:0000313" key="2">
    <source>
        <dbReference type="Proteomes" id="UP000249204"/>
    </source>
</evidence>
<dbReference type="EMBL" id="QKWW01000056">
    <property type="protein sequence ID" value="PZT54016.1"/>
    <property type="molecule type" value="Genomic_DNA"/>
</dbReference>
<sequence length="170" mass="19461">MNHTLAKGIERLSAISFQSNTLSSQKSHHVLIKEYLRRVNVFLDKLNVFPDRYPLFSFAKIIGRKIDANVYRACSELDTLNNSYMKAICYSYLEVCELIDQGVDDAIQYADLYDPMLKFFERGGSFTIRKGELVLGDAAYPLMYWRTLVITVQDISDISLDLIDRNGVEG</sequence>
<dbReference type="RefSeq" id="WP_111271821.1">
    <property type="nucleotide sequence ID" value="NZ_QKWW01000056.1"/>
</dbReference>
<organism evidence="1 2">
    <name type="scientific">Paenibacillus silvae</name>
    <dbReference type="NCBI Taxonomy" id="1325358"/>
    <lineage>
        <taxon>Bacteria</taxon>
        <taxon>Bacillati</taxon>
        <taxon>Bacillota</taxon>
        <taxon>Bacilli</taxon>
        <taxon>Bacillales</taxon>
        <taxon>Paenibacillaceae</taxon>
        <taxon>Paenibacillus</taxon>
    </lineage>
</organism>
<protein>
    <submittedName>
        <fullName evidence="1">Uncharacterized protein</fullName>
    </submittedName>
</protein>
<accession>A0A2W6P7B1</accession>
<gene>
    <name evidence="1" type="ORF">DN757_19285</name>
</gene>
<comment type="caution">
    <text evidence="1">The sequence shown here is derived from an EMBL/GenBank/DDBJ whole genome shotgun (WGS) entry which is preliminary data.</text>
</comment>
<dbReference type="Proteomes" id="UP000249204">
    <property type="component" value="Unassembled WGS sequence"/>
</dbReference>
<evidence type="ECO:0000313" key="1">
    <source>
        <dbReference type="EMBL" id="PZT54016.1"/>
    </source>
</evidence>
<dbReference type="AlphaFoldDB" id="A0A2W6P7B1"/>
<reference evidence="1 2" key="1">
    <citation type="submission" date="2018-06" db="EMBL/GenBank/DDBJ databases">
        <title>Isolation of heavy metals resistant Paenibacillus silvae NC2 from Gold-Copper mine in ZiJin, China.</title>
        <authorList>
            <person name="Xu J."/>
            <person name="Mazhar H.S."/>
            <person name="Rensing C."/>
        </authorList>
    </citation>
    <scope>NUCLEOTIDE SEQUENCE [LARGE SCALE GENOMIC DNA]</scope>
    <source>
        <strain evidence="1 2">NC2</strain>
    </source>
</reference>
<name>A0A2W6P7B1_9BACL</name>
<proteinExistence type="predicted"/>